<keyword evidence="2" id="KW-1185">Reference proteome</keyword>
<proteinExistence type="predicted"/>
<evidence type="ECO:0000313" key="2">
    <source>
        <dbReference type="Proteomes" id="UP000308600"/>
    </source>
</evidence>
<name>A0ACD3B7N6_9AGAR</name>
<organism evidence="1 2">
    <name type="scientific">Pluteus cervinus</name>
    <dbReference type="NCBI Taxonomy" id="181527"/>
    <lineage>
        <taxon>Eukaryota</taxon>
        <taxon>Fungi</taxon>
        <taxon>Dikarya</taxon>
        <taxon>Basidiomycota</taxon>
        <taxon>Agaricomycotina</taxon>
        <taxon>Agaricomycetes</taxon>
        <taxon>Agaricomycetidae</taxon>
        <taxon>Agaricales</taxon>
        <taxon>Pluteineae</taxon>
        <taxon>Pluteaceae</taxon>
        <taxon>Pluteus</taxon>
    </lineage>
</organism>
<evidence type="ECO:0000313" key="1">
    <source>
        <dbReference type="EMBL" id="TFK73649.1"/>
    </source>
</evidence>
<reference evidence="1 2" key="1">
    <citation type="journal article" date="2019" name="Nat. Ecol. Evol.">
        <title>Megaphylogeny resolves global patterns of mushroom evolution.</title>
        <authorList>
            <person name="Varga T."/>
            <person name="Krizsan K."/>
            <person name="Foldi C."/>
            <person name="Dima B."/>
            <person name="Sanchez-Garcia M."/>
            <person name="Sanchez-Ramirez S."/>
            <person name="Szollosi G.J."/>
            <person name="Szarkandi J.G."/>
            <person name="Papp V."/>
            <person name="Albert L."/>
            <person name="Andreopoulos W."/>
            <person name="Angelini C."/>
            <person name="Antonin V."/>
            <person name="Barry K.W."/>
            <person name="Bougher N.L."/>
            <person name="Buchanan P."/>
            <person name="Buyck B."/>
            <person name="Bense V."/>
            <person name="Catcheside P."/>
            <person name="Chovatia M."/>
            <person name="Cooper J."/>
            <person name="Damon W."/>
            <person name="Desjardin D."/>
            <person name="Finy P."/>
            <person name="Geml J."/>
            <person name="Haridas S."/>
            <person name="Hughes K."/>
            <person name="Justo A."/>
            <person name="Karasinski D."/>
            <person name="Kautmanova I."/>
            <person name="Kiss B."/>
            <person name="Kocsube S."/>
            <person name="Kotiranta H."/>
            <person name="LaButti K.M."/>
            <person name="Lechner B.E."/>
            <person name="Liimatainen K."/>
            <person name="Lipzen A."/>
            <person name="Lukacs Z."/>
            <person name="Mihaltcheva S."/>
            <person name="Morgado L.N."/>
            <person name="Niskanen T."/>
            <person name="Noordeloos M.E."/>
            <person name="Ohm R.A."/>
            <person name="Ortiz-Santana B."/>
            <person name="Ovrebo C."/>
            <person name="Racz N."/>
            <person name="Riley R."/>
            <person name="Savchenko A."/>
            <person name="Shiryaev A."/>
            <person name="Soop K."/>
            <person name="Spirin V."/>
            <person name="Szebenyi C."/>
            <person name="Tomsovsky M."/>
            <person name="Tulloss R.E."/>
            <person name="Uehling J."/>
            <person name="Grigoriev I.V."/>
            <person name="Vagvolgyi C."/>
            <person name="Papp T."/>
            <person name="Martin F.M."/>
            <person name="Miettinen O."/>
            <person name="Hibbett D.S."/>
            <person name="Nagy L.G."/>
        </authorList>
    </citation>
    <scope>NUCLEOTIDE SEQUENCE [LARGE SCALE GENOMIC DNA]</scope>
    <source>
        <strain evidence="1 2">NL-1719</strain>
    </source>
</reference>
<dbReference type="Proteomes" id="UP000308600">
    <property type="component" value="Unassembled WGS sequence"/>
</dbReference>
<gene>
    <name evidence="1" type="ORF">BDN72DRAFT_790679</name>
</gene>
<accession>A0ACD3B7N6</accession>
<sequence length="1139" mass="129701">MAGKRTVTVESDNESVPDATPPPKRARNRQEGNDTAQEATQSRSKKGKGKARQKQDDDEEEDEEVNQDDDEAEEEFENQNSERIRAAIEGRRKSSGGIADHGIIESIEMHQFMCHKYLQFSFGPQINFIIGHNGSGKSAVLSAITVALGGKATSTGRGSGLKSFIREGQHVSEVSISLKNKGEEAYKPQEYGHSIVITRRFTKDGSSSWKIKSKDNRVVSTKKEELAAICDHMNIQVDNPMNVLTQDAARQFLSASHPSDKYKFFLRGTQLSQLSEEYDTCLENITQTNRILGQKKEALPDLRNALQEATAKFQEAAKAREQKAKVDNLKKELAWAHVNKKQEEMTKKFEEVAKLTKRIPKIEESLAAAQVTFDEATAKVTRFEAEYLQLGDPENLNNEKKRLTEDMRSNKIKLTKCRDEQKDMQESIKRLNANIEGLQKSIEEETRRMATHSQAKRDESQRKLDIAQKSLDTAEAEFKEHEAKKRDLSANCDGIKNRAQELLAVIDGHKKKVDESNAMIDRSKESEKNSLAPFGRDIRGVLDAVSKMNWHGDKPLGPLGAYVKAKDPEKWGEILRNQLRNYLTAFALTDARDRPQLKALLERSGNHQVQIIIFEKDLFDYSEGEPRENFLTVLRALNISDPYVLRILINQARIESQLLAESRREGENKLRLLRHGGSAWTADGFNVRVYPEGGTYSTPLTIRQARDATSLLLTGRDAQAEIRHFTQELNQANAQLADVNRQYSEFKEKWSQENNALQELIRKEPRMKETIRKCKNEVNTLRQEANEDLPAGVSGLEDAKREAEGEKELALALFRGSREVQAGIDDEQKTLMTKVNGIRTQIAEYDSRMLEMRKHVEDAAAGRAHAQNSVNHFQKKLEEETEALNQQKEVANVLQEEFENWSLKAEEYCERVETDRKPDEVQRNLESVQKALKEREKKHGASVEEMTIEVNKAKARHDAAERDLKQMISLNKALRASLIKRLARWQEFRRHIALRCKYEFQYHLSHRGYFGKVLFDHKNGTLQLKVKTDDQIATQGSRDKDPRSLSGGEKSFSTICLLLSLWEAIGCPLRCLDEFDVFMDAVNRRISMKMMIDTAKSSDKKQYILITPQDMTNITVGKEVRVHRMTDPERGQGTLSFTA</sequence>
<protein>
    <submittedName>
        <fullName evidence="1">P-loop containing nucleoside triphosphate hydrolase protein</fullName>
    </submittedName>
</protein>
<dbReference type="EMBL" id="ML208274">
    <property type="protein sequence ID" value="TFK73649.1"/>
    <property type="molecule type" value="Genomic_DNA"/>
</dbReference>
<keyword evidence="1" id="KW-0378">Hydrolase</keyword>